<dbReference type="KEGG" id="ptes:JQU52_01400"/>
<reference evidence="2" key="1">
    <citation type="submission" date="2021-02" db="EMBL/GenBank/DDBJ databases">
        <title>Neisseriaceae sp. 26B isolated from the cloaca of a Common Toad-headed Turtle (Mesoclemmys nasuta).</title>
        <authorList>
            <person name="Spergser J."/>
            <person name="Busse H.-J."/>
        </authorList>
    </citation>
    <scope>NUCLEOTIDE SEQUENCE</scope>
    <source>
        <strain evidence="2">26B</strain>
    </source>
</reference>
<protein>
    <recommendedName>
        <fullName evidence="1">Glucosamine inositolphosphorylceramide transferase 1 N-terminal domain-containing protein</fullName>
    </recommendedName>
</protein>
<dbReference type="AlphaFoldDB" id="A0A892ZMN1"/>
<sequence length="305" mass="35896">MKLKKYFFHEEWNIGIMPLPETASINAVPDLLASASVYWLSRRFHFQADPFAVQQGELLYVFYEALNHHWVRGRIRCRVLNAKMQELEDFEIEGVNDLRCHLSFPFVFKYKNQWYMIPEAHELGKIVLFKATDFPKKWQYTATLIEGIKLVDSFLWQRPEGLYLISAEHKTNRQTVYFSRELTHGWQPYTGKVDSENQHTRPGGGVWHQNSMAYVPFQECGAQEYGQSLYLKQIKVDDKGMTSSTEAHLLPFSSDYPSGIHTLNISKNYLIVDAKRWVFQPLNFFIRKFRQLRTKLSKPEHGVYE</sequence>
<dbReference type="InterPro" id="IPR056442">
    <property type="entry name" value="GINT1_N"/>
</dbReference>
<feature type="domain" description="Glucosamine inositolphosphorylceramide transferase 1 N-terminal" evidence="1">
    <location>
        <begin position="31"/>
        <end position="236"/>
    </location>
</feature>
<evidence type="ECO:0000313" key="3">
    <source>
        <dbReference type="Proteomes" id="UP000653156"/>
    </source>
</evidence>
<dbReference type="RefSeq" id="WP_230339411.1">
    <property type="nucleotide sequence ID" value="NZ_CP069798.1"/>
</dbReference>
<dbReference type="Pfam" id="PF24793">
    <property type="entry name" value="GINT1_N"/>
    <property type="match status" value="1"/>
</dbReference>
<organism evidence="2 3">
    <name type="scientific">Paralysiella testudinis</name>
    <dbReference type="NCBI Taxonomy" id="2809020"/>
    <lineage>
        <taxon>Bacteria</taxon>
        <taxon>Pseudomonadati</taxon>
        <taxon>Pseudomonadota</taxon>
        <taxon>Betaproteobacteria</taxon>
        <taxon>Neisseriales</taxon>
        <taxon>Neisseriaceae</taxon>
        <taxon>Paralysiella</taxon>
    </lineage>
</organism>
<dbReference type="SUPFAM" id="SSF75005">
    <property type="entry name" value="Arabinanase/levansucrase/invertase"/>
    <property type="match status" value="1"/>
</dbReference>
<gene>
    <name evidence="2" type="ORF">JQU52_01400</name>
</gene>
<evidence type="ECO:0000259" key="1">
    <source>
        <dbReference type="Pfam" id="PF24793"/>
    </source>
</evidence>
<keyword evidence="3" id="KW-1185">Reference proteome</keyword>
<dbReference type="EMBL" id="CP069798">
    <property type="protein sequence ID" value="QRQ82119.1"/>
    <property type="molecule type" value="Genomic_DNA"/>
</dbReference>
<name>A0A892ZMN1_9NEIS</name>
<evidence type="ECO:0000313" key="2">
    <source>
        <dbReference type="EMBL" id="QRQ82119.1"/>
    </source>
</evidence>
<accession>A0A892ZMN1</accession>
<proteinExistence type="predicted"/>
<dbReference type="Proteomes" id="UP000653156">
    <property type="component" value="Chromosome"/>
</dbReference>
<dbReference type="InterPro" id="IPR023296">
    <property type="entry name" value="Glyco_hydro_beta-prop_sf"/>
</dbReference>